<dbReference type="Proteomes" id="UP001295684">
    <property type="component" value="Unassembled WGS sequence"/>
</dbReference>
<feature type="compositionally biased region" description="Low complexity" evidence="1">
    <location>
        <begin position="1"/>
        <end position="28"/>
    </location>
</feature>
<reference evidence="3" key="1">
    <citation type="submission" date="2023-07" db="EMBL/GenBank/DDBJ databases">
        <authorList>
            <consortium name="AG Swart"/>
            <person name="Singh M."/>
            <person name="Singh A."/>
            <person name="Seah K."/>
            <person name="Emmerich C."/>
        </authorList>
    </citation>
    <scope>NUCLEOTIDE SEQUENCE</scope>
    <source>
        <strain evidence="3">DP1</strain>
    </source>
</reference>
<feature type="compositionally biased region" description="Basic and acidic residues" evidence="1">
    <location>
        <begin position="93"/>
        <end position="110"/>
    </location>
</feature>
<evidence type="ECO:0000256" key="1">
    <source>
        <dbReference type="SAM" id="MobiDB-lite"/>
    </source>
</evidence>
<gene>
    <name evidence="3" type="ORF">ECRASSUSDP1_LOCUS8323</name>
</gene>
<keyword evidence="2" id="KW-0472">Membrane</keyword>
<comment type="caution">
    <text evidence="3">The sequence shown here is derived from an EMBL/GenBank/DDBJ whole genome shotgun (WGS) entry which is preliminary data.</text>
</comment>
<protein>
    <submittedName>
        <fullName evidence="3">Uncharacterized protein</fullName>
    </submittedName>
</protein>
<keyword evidence="2" id="KW-1133">Transmembrane helix</keyword>
<keyword evidence="2" id="KW-0812">Transmembrane</keyword>
<dbReference type="AlphaFoldDB" id="A0AAD1XDW0"/>
<proteinExistence type="predicted"/>
<sequence length="318" mass="37067">MSAPKHSSPNPSKPPKASHQLQPSQLQKPKPKAKPTAKHNELFAESSGEKSKNPFAKSNWTTMKKDKDQGWEEKYKELQKSYEELEKEFREIEKKADERKEEGKSDKLPLKDQISSKSNKALEDLSTIQRKSSNDQEQIQSLLSQLDAQTEKITSQEVIIQELRERESSIRTQASERKLSGLSRGTSDQISKDQSELACKKEEIEEVKDTSNCRMIEYEIDRLKLENRLLVSKLEAKTLCEVRQEWPSCYSNQGSEKLKIISYKSEIKKHERRIRDFKEQSKIEKEWRASLQTDKNWLIYIVCILFTLVTVMFLEKLI</sequence>
<keyword evidence="4" id="KW-1185">Reference proteome</keyword>
<feature type="region of interest" description="Disordered" evidence="1">
    <location>
        <begin position="170"/>
        <end position="194"/>
    </location>
</feature>
<feature type="region of interest" description="Disordered" evidence="1">
    <location>
        <begin position="1"/>
        <end position="71"/>
    </location>
</feature>
<feature type="transmembrane region" description="Helical" evidence="2">
    <location>
        <begin position="297"/>
        <end position="314"/>
    </location>
</feature>
<evidence type="ECO:0000256" key="2">
    <source>
        <dbReference type="SAM" id="Phobius"/>
    </source>
</evidence>
<feature type="compositionally biased region" description="Polar residues" evidence="1">
    <location>
        <begin position="126"/>
        <end position="136"/>
    </location>
</feature>
<name>A0AAD1XDW0_EUPCR</name>
<feature type="region of interest" description="Disordered" evidence="1">
    <location>
        <begin position="93"/>
        <end position="136"/>
    </location>
</feature>
<feature type="compositionally biased region" description="Basic and acidic residues" evidence="1">
    <location>
        <begin position="38"/>
        <end position="52"/>
    </location>
</feature>
<dbReference type="EMBL" id="CAMPGE010008139">
    <property type="protein sequence ID" value="CAI2367046.1"/>
    <property type="molecule type" value="Genomic_DNA"/>
</dbReference>
<feature type="compositionally biased region" description="Basic and acidic residues" evidence="1">
    <location>
        <begin position="170"/>
        <end position="179"/>
    </location>
</feature>
<accession>A0AAD1XDW0</accession>
<evidence type="ECO:0000313" key="3">
    <source>
        <dbReference type="EMBL" id="CAI2367046.1"/>
    </source>
</evidence>
<organism evidence="3 4">
    <name type="scientific">Euplotes crassus</name>
    <dbReference type="NCBI Taxonomy" id="5936"/>
    <lineage>
        <taxon>Eukaryota</taxon>
        <taxon>Sar</taxon>
        <taxon>Alveolata</taxon>
        <taxon>Ciliophora</taxon>
        <taxon>Intramacronucleata</taxon>
        <taxon>Spirotrichea</taxon>
        <taxon>Hypotrichia</taxon>
        <taxon>Euplotida</taxon>
        <taxon>Euplotidae</taxon>
        <taxon>Moneuplotes</taxon>
    </lineage>
</organism>
<evidence type="ECO:0000313" key="4">
    <source>
        <dbReference type="Proteomes" id="UP001295684"/>
    </source>
</evidence>